<dbReference type="InterPro" id="IPR036705">
    <property type="entry name" value="Ribosyl_crysJ1_sf"/>
</dbReference>
<dbReference type="GO" id="GO:0046872">
    <property type="term" value="F:metal ion binding"/>
    <property type="evidence" value="ECO:0007669"/>
    <property type="project" value="UniProtKB-KW"/>
</dbReference>
<accession>A0A5S5B6S4</accession>
<dbReference type="Proteomes" id="UP000324282">
    <property type="component" value="Unassembled WGS sequence"/>
</dbReference>
<protein>
    <submittedName>
        <fullName evidence="2">ADP-ribosylglycohydrolase</fullName>
    </submittedName>
</protein>
<sequence length="90" mass="9824">MRPLRLEDGGVWGILAGQPTDDGELALTLARSLIQTGQYDTERAATAYVEWLKSKPFDVGNTTRQALTGAMPKFTSVRGLPGQRFKKQSG</sequence>
<dbReference type="InterPro" id="IPR005502">
    <property type="entry name" value="Ribosyl_crysJ1"/>
</dbReference>
<dbReference type="GO" id="GO:0016787">
    <property type="term" value="F:hydrolase activity"/>
    <property type="evidence" value="ECO:0007669"/>
    <property type="project" value="UniProtKB-KW"/>
</dbReference>
<keyword evidence="2" id="KW-0378">Hydrolase</keyword>
<comment type="caution">
    <text evidence="2">The sequence shown here is derived from an EMBL/GenBank/DDBJ whole genome shotgun (WGS) entry which is preliminary data.</text>
</comment>
<reference evidence="2 3" key="1">
    <citation type="submission" date="2019-07" db="EMBL/GenBank/DDBJ databases">
        <title>Deep subsurface shale carbon reservoir microbial communities from Ohio and West Virginia, USA.</title>
        <authorList>
            <person name="Wrighton K."/>
        </authorList>
    </citation>
    <scope>NUCLEOTIDE SEQUENCE [LARGE SCALE GENOMIC DNA]</scope>
    <source>
        <strain evidence="2 3">NP_8Ht</strain>
    </source>
</reference>
<dbReference type="AlphaFoldDB" id="A0A5S5B6S4"/>
<dbReference type="Gene3D" id="1.10.4080.10">
    <property type="entry name" value="ADP-ribosylation/Crystallin J1"/>
    <property type="match status" value="1"/>
</dbReference>
<dbReference type="EMBL" id="VNHQ01000014">
    <property type="protein sequence ID" value="TYP61483.1"/>
    <property type="molecule type" value="Genomic_DNA"/>
</dbReference>
<proteinExistence type="predicted"/>
<keyword evidence="1" id="KW-0460">Magnesium</keyword>
<dbReference type="SUPFAM" id="SSF101478">
    <property type="entry name" value="ADP-ribosylglycohydrolase"/>
    <property type="match status" value="1"/>
</dbReference>
<gene>
    <name evidence="2" type="ORF">A9A72_124219</name>
</gene>
<evidence type="ECO:0000313" key="3">
    <source>
        <dbReference type="Proteomes" id="UP000324282"/>
    </source>
</evidence>
<feature type="binding site" evidence="1">
    <location>
        <position position="21"/>
    </location>
    <ligand>
        <name>Mg(2+)</name>
        <dbReference type="ChEBI" id="CHEBI:18420"/>
        <label>1</label>
    </ligand>
</feature>
<comment type="cofactor">
    <cofactor evidence="1">
        <name>Mg(2+)</name>
        <dbReference type="ChEBI" id="CHEBI:18420"/>
    </cofactor>
    <text evidence="1">Binds 2 magnesium ions per subunit.</text>
</comment>
<dbReference type="Pfam" id="PF03747">
    <property type="entry name" value="ADP_ribosyl_GH"/>
    <property type="match status" value="1"/>
</dbReference>
<feature type="binding site" evidence="1">
    <location>
        <position position="22"/>
    </location>
    <ligand>
        <name>Mg(2+)</name>
        <dbReference type="ChEBI" id="CHEBI:18420"/>
        <label>1</label>
    </ligand>
</feature>
<name>A0A5S5B6S4_STUST</name>
<evidence type="ECO:0000256" key="1">
    <source>
        <dbReference type="PIRSR" id="PIRSR605502-1"/>
    </source>
</evidence>
<organism evidence="2 3">
    <name type="scientific">Stutzerimonas stutzeri</name>
    <name type="common">Pseudomonas stutzeri</name>
    <dbReference type="NCBI Taxonomy" id="316"/>
    <lineage>
        <taxon>Bacteria</taxon>
        <taxon>Pseudomonadati</taxon>
        <taxon>Pseudomonadota</taxon>
        <taxon>Gammaproteobacteria</taxon>
        <taxon>Pseudomonadales</taxon>
        <taxon>Pseudomonadaceae</taxon>
        <taxon>Stutzerimonas</taxon>
    </lineage>
</organism>
<feature type="binding site" evidence="1">
    <location>
        <position position="20"/>
    </location>
    <ligand>
        <name>Mg(2+)</name>
        <dbReference type="ChEBI" id="CHEBI:18420"/>
        <label>1</label>
    </ligand>
</feature>
<evidence type="ECO:0000313" key="2">
    <source>
        <dbReference type="EMBL" id="TYP61483.1"/>
    </source>
</evidence>
<keyword evidence="1" id="KW-0479">Metal-binding</keyword>